<organism evidence="1 2">
    <name type="scientific">Daphnia magna</name>
    <dbReference type="NCBI Taxonomy" id="35525"/>
    <lineage>
        <taxon>Eukaryota</taxon>
        <taxon>Metazoa</taxon>
        <taxon>Ecdysozoa</taxon>
        <taxon>Arthropoda</taxon>
        <taxon>Crustacea</taxon>
        <taxon>Branchiopoda</taxon>
        <taxon>Diplostraca</taxon>
        <taxon>Cladocera</taxon>
        <taxon>Anomopoda</taxon>
        <taxon>Daphniidae</taxon>
        <taxon>Daphnia</taxon>
    </lineage>
</organism>
<keyword evidence="2" id="KW-1185">Reference proteome</keyword>
<dbReference type="AlphaFoldDB" id="A0A164HX46"/>
<sequence>MVDGTRVGIGHKVLGTVTHQIQFFCREDLPIRPNTYPLETGPSPSGGRDFGSTFILVSTEM</sequence>
<comment type="caution">
    <text evidence="1">The sequence shown here is derived from an EMBL/GenBank/DDBJ whole genome shotgun (WGS) entry which is preliminary data.</text>
</comment>
<gene>
    <name evidence="1" type="ORF">APZ42_002979</name>
</gene>
<reference evidence="1 2" key="1">
    <citation type="submission" date="2016-03" db="EMBL/GenBank/DDBJ databases">
        <title>EvidentialGene: Evidence-directed Construction of Genes on Genomes.</title>
        <authorList>
            <person name="Gilbert D.G."/>
            <person name="Choi J.-H."/>
            <person name="Mockaitis K."/>
            <person name="Colbourne J."/>
            <person name="Pfrender M."/>
        </authorList>
    </citation>
    <scope>NUCLEOTIDE SEQUENCE [LARGE SCALE GENOMIC DNA]</scope>
    <source>
        <strain evidence="1 2">Xinb3</strain>
        <tissue evidence="1">Complete organism</tissue>
    </source>
</reference>
<dbReference type="EMBL" id="LRGB01009130">
    <property type="protein sequence ID" value="KZS00648.1"/>
    <property type="molecule type" value="Genomic_DNA"/>
</dbReference>
<proteinExistence type="predicted"/>
<dbReference type="Proteomes" id="UP000076858">
    <property type="component" value="Unassembled WGS sequence"/>
</dbReference>
<protein>
    <submittedName>
        <fullName evidence="1">Uncharacterized protein</fullName>
    </submittedName>
</protein>
<name>A0A164HX46_9CRUS</name>
<evidence type="ECO:0000313" key="2">
    <source>
        <dbReference type="Proteomes" id="UP000076858"/>
    </source>
</evidence>
<accession>A0A164HX46</accession>
<evidence type="ECO:0000313" key="1">
    <source>
        <dbReference type="EMBL" id="KZS00648.1"/>
    </source>
</evidence>